<dbReference type="RefSeq" id="XP_045562125.1">
    <property type="nucleotide sequence ID" value="XM_045706169.1"/>
</dbReference>
<dbReference type="InterPro" id="IPR039509">
    <property type="entry name" value="SPATA31"/>
</dbReference>
<feature type="domain" description="SPATA31" evidence="3">
    <location>
        <begin position="656"/>
        <end position="768"/>
    </location>
</feature>
<evidence type="ECO:0000313" key="5">
    <source>
        <dbReference type="RefSeq" id="XP_045562125.1"/>
    </source>
</evidence>
<comment type="similarity">
    <text evidence="1">Belongs to the SPATA31 family.</text>
</comment>
<gene>
    <name evidence="5" type="primary">LOC106584367</name>
</gene>
<dbReference type="Proteomes" id="UP001652741">
    <property type="component" value="Chromosome ssa23"/>
</dbReference>
<evidence type="ECO:0000313" key="4">
    <source>
        <dbReference type="Proteomes" id="UP001652741"/>
    </source>
</evidence>
<feature type="region of interest" description="Disordered" evidence="2">
    <location>
        <begin position="258"/>
        <end position="287"/>
    </location>
</feature>
<name>A0ABM3DTI2_SALSA</name>
<dbReference type="GeneID" id="106584367"/>
<evidence type="ECO:0000256" key="2">
    <source>
        <dbReference type="SAM" id="MobiDB-lite"/>
    </source>
</evidence>
<keyword evidence="4" id="KW-1185">Reference proteome</keyword>
<dbReference type="Pfam" id="PF14650">
    <property type="entry name" value="FAM75"/>
    <property type="match status" value="1"/>
</dbReference>
<organism evidence="4 5">
    <name type="scientific">Salmo salar</name>
    <name type="common">Atlantic salmon</name>
    <dbReference type="NCBI Taxonomy" id="8030"/>
    <lineage>
        <taxon>Eukaryota</taxon>
        <taxon>Metazoa</taxon>
        <taxon>Chordata</taxon>
        <taxon>Craniata</taxon>
        <taxon>Vertebrata</taxon>
        <taxon>Euteleostomi</taxon>
        <taxon>Actinopterygii</taxon>
        <taxon>Neopterygii</taxon>
        <taxon>Teleostei</taxon>
        <taxon>Protacanthopterygii</taxon>
        <taxon>Salmoniformes</taxon>
        <taxon>Salmonidae</taxon>
        <taxon>Salmoninae</taxon>
        <taxon>Salmo</taxon>
    </lineage>
</organism>
<dbReference type="PANTHER" id="PTHR21859">
    <property type="entry name" value="ACROSOME-SPECIFIC PROTEIN"/>
    <property type="match status" value="1"/>
</dbReference>
<accession>A0ABM3DTI2</accession>
<sequence>MIASVASMFATAKNYFRNGENFSSRPLFLGLDVTILVKTVVFLFCSGVILWCLWDLWRGNDEDYDDTDFLDMLKDLTTQSYTLNCICLDHVNELDDLPENTVHKVSCGSRRQRKLRWRQPPDSYLDSSRDYSPATKCDSEYDNEYDFFYDRASELETKRELLFSSKRHVELPSDCQQCRSMHLCNNDGDRCVNIRVDTPESRNDTTTSSETEYSFWPLNIMGSSDSISSFTSWSSFSSTSNLSTLVSEMSETVHAPPVVFKDEPSSTNKGPAGRSELNNPLSGKMQGKHNLEHSIRRKIIRRLWRRAILSVRVIGMLLPERLKQATKRVPEILFIVEEENQPMVRDKVTDPDQHDQAKTTFKKNNTTVISQVAINSQKDLKREKMETRTSSKPLGSKIYPGLVETPRPQCFVHLFAYPKPRSFLIRMIGEETTDFLEMTLKQNRLHHLLGVPTLYSDSLEKTAAEEVTPVTPQPVQLDFHGVETPFLPQEVRNRLECHVKHKVIKKQWALPKLALKYIKAFRSEGANCQRYKSMDNGNLIIDSNAETISQPLITCQQLQNEIGPITVTSVTSPGQETEGDKSLSAALSESDDYSTEESVCTSVLVLDTATQPDALEVSTAYPRTKFEIELKSKCLEIRLSMPQGRVPPKRLVKKLVGQGMRIPKPKVKNILFMRKESIKLLEMNLKQKHLANGLGAPTIFSKSMELITPKETPQPKEVSEVEFELNCSKALISKEKRDKLEFHIKRKKIQHLCGLPLVVQKSLNALIPKAPKMDPSRVFPKPKYDIEVLTSDMPFLTDGQKEALEGNVRKKKAHKNWGYPKLIMDSVGI</sequence>
<proteinExistence type="inferred from homology"/>
<evidence type="ECO:0000259" key="3">
    <source>
        <dbReference type="Pfam" id="PF14650"/>
    </source>
</evidence>
<evidence type="ECO:0000256" key="1">
    <source>
        <dbReference type="ARBA" id="ARBA00035009"/>
    </source>
</evidence>
<protein>
    <recommendedName>
        <fullName evidence="3">SPATA31 domain-containing protein</fullName>
    </recommendedName>
</protein>
<reference evidence="5" key="1">
    <citation type="submission" date="2025-08" db="UniProtKB">
        <authorList>
            <consortium name="RefSeq"/>
        </authorList>
    </citation>
    <scope>IDENTIFICATION</scope>
</reference>
<dbReference type="PANTHER" id="PTHR21859:SF12">
    <property type="entry name" value="SPERMATOGENESIS-ASSOCIATED PROTEIN 31D1"/>
    <property type="match status" value="1"/>
</dbReference>